<evidence type="ECO:0000313" key="1">
    <source>
        <dbReference type="EMBL" id="RKO94717.1"/>
    </source>
</evidence>
<organism evidence="1 2">
    <name type="scientific">Blyttiomyces helicus</name>
    <dbReference type="NCBI Taxonomy" id="388810"/>
    <lineage>
        <taxon>Eukaryota</taxon>
        <taxon>Fungi</taxon>
        <taxon>Fungi incertae sedis</taxon>
        <taxon>Chytridiomycota</taxon>
        <taxon>Chytridiomycota incertae sedis</taxon>
        <taxon>Chytridiomycetes</taxon>
        <taxon>Chytridiomycetes incertae sedis</taxon>
        <taxon>Blyttiomyces</taxon>
    </lineage>
</organism>
<accession>A0A4V1IST9</accession>
<dbReference type="Proteomes" id="UP000269721">
    <property type="component" value="Unassembled WGS sequence"/>
</dbReference>
<name>A0A4V1IST9_9FUNG</name>
<gene>
    <name evidence="1" type="ORF">BDK51DRAFT_35279</name>
</gene>
<keyword evidence="2" id="KW-1185">Reference proteome</keyword>
<evidence type="ECO:0000313" key="2">
    <source>
        <dbReference type="Proteomes" id="UP000269721"/>
    </source>
</evidence>
<sequence>MPICVNVLRDLLLCGRYFPFANEKIIKTFPTALEFIRKDLDMLSIDEIINKNFSGFIYPKLLLLGTKTPPLDGLITATISGYKDIFRVYLQTYKNSFNALALQWFIKKSQRMMALERNVDFLRFLTIELCQPLDAQLAQEIYSEWDIEDEENKQVDSKLRMFLFQELHIKPSAQTILKMVVQNIDFTQFIDKCDFSKEMFLAYILNIYTRDYQKSKSAESLSIEKNVWNLAREQDQVVTFDVQEIAMLRKLRILSWVNKEYLFSNLKDTLDDEYIPLQKFGLELNIFKWNLENFGVAGIRDPEKLFIRLLKRRDIRGLDFLINEANWMPECISDEAFVEMEKCSSVAKFVNKSFGLDSTYYSLFVD</sequence>
<protein>
    <submittedName>
        <fullName evidence="1">Uncharacterized protein</fullName>
    </submittedName>
</protein>
<dbReference type="EMBL" id="KZ993836">
    <property type="protein sequence ID" value="RKO94717.1"/>
    <property type="molecule type" value="Genomic_DNA"/>
</dbReference>
<dbReference type="AlphaFoldDB" id="A0A4V1IST9"/>
<reference evidence="2" key="1">
    <citation type="journal article" date="2018" name="Nat. Microbiol.">
        <title>Leveraging single-cell genomics to expand the fungal tree of life.</title>
        <authorList>
            <person name="Ahrendt S.R."/>
            <person name="Quandt C.A."/>
            <person name="Ciobanu D."/>
            <person name="Clum A."/>
            <person name="Salamov A."/>
            <person name="Andreopoulos B."/>
            <person name="Cheng J.F."/>
            <person name="Woyke T."/>
            <person name="Pelin A."/>
            <person name="Henrissat B."/>
            <person name="Reynolds N.K."/>
            <person name="Benny G.L."/>
            <person name="Smith M.E."/>
            <person name="James T.Y."/>
            <person name="Grigoriev I.V."/>
        </authorList>
    </citation>
    <scope>NUCLEOTIDE SEQUENCE [LARGE SCALE GENOMIC DNA]</scope>
</reference>
<proteinExistence type="predicted"/>